<gene>
    <name evidence="1" type="ORF">UY3_10175</name>
</gene>
<dbReference type="GO" id="GO:0055001">
    <property type="term" value="P:muscle cell development"/>
    <property type="evidence" value="ECO:0007669"/>
    <property type="project" value="TreeGrafter"/>
</dbReference>
<dbReference type="GO" id="GO:0045202">
    <property type="term" value="C:synapse"/>
    <property type="evidence" value="ECO:0007669"/>
    <property type="project" value="GOC"/>
</dbReference>
<dbReference type="InterPro" id="IPR050774">
    <property type="entry name" value="KCMF1/Dystrophin"/>
</dbReference>
<dbReference type="SUPFAM" id="SSF46966">
    <property type="entry name" value="Spectrin repeat"/>
    <property type="match status" value="1"/>
</dbReference>
<dbReference type="GO" id="GO:0007519">
    <property type="term" value="P:skeletal muscle tissue development"/>
    <property type="evidence" value="ECO:0007669"/>
    <property type="project" value="TreeGrafter"/>
</dbReference>
<evidence type="ECO:0000313" key="2">
    <source>
        <dbReference type="Proteomes" id="UP000031443"/>
    </source>
</evidence>
<dbReference type="GO" id="GO:0048666">
    <property type="term" value="P:neuron development"/>
    <property type="evidence" value="ECO:0007669"/>
    <property type="project" value="TreeGrafter"/>
</dbReference>
<sequence>MKNKIIEVPIGHLIKNASLIWLANATCLGGYSGPGIVVVFGPMLCVTYMEAGVGNRSKLHNFSYVNNIAEVCVLRSTHHGVFTAVSQLLLLPRRLRLRLSHRFSTGVNGRALGGRYIVSRLDAINRPPLDQSLPTNSQFSKELRQWQIHVDVANDMALKLLRDYSTDDTRKVELMTDNINTSWATINKRYNAISRTNTVVKLH</sequence>
<dbReference type="GO" id="GO:0090257">
    <property type="term" value="P:regulation of muscle system process"/>
    <property type="evidence" value="ECO:0007669"/>
    <property type="project" value="TreeGrafter"/>
</dbReference>
<dbReference type="STRING" id="8469.M7BAS9"/>
<protein>
    <submittedName>
        <fullName evidence="1">Dystrophin</fullName>
    </submittedName>
</protein>
<dbReference type="GO" id="GO:0042383">
    <property type="term" value="C:sarcolemma"/>
    <property type="evidence" value="ECO:0007669"/>
    <property type="project" value="TreeGrafter"/>
</dbReference>
<dbReference type="PANTHER" id="PTHR12268:SF25">
    <property type="entry name" value="DYSTROPHIN"/>
    <property type="match status" value="1"/>
</dbReference>
<proteinExistence type="predicted"/>
<name>M7BAS9_CHEMY</name>
<evidence type="ECO:0000313" key="1">
    <source>
        <dbReference type="EMBL" id="EMP32685.1"/>
    </source>
</evidence>
<dbReference type="AlphaFoldDB" id="M7BAS9"/>
<dbReference type="PANTHER" id="PTHR12268">
    <property type="entry name" value="E3 UBIQUITIN-PROTEIN LIGASE KCMF1"/>
    <property type="match status" value="1"/>
</dbReference>
<keyword evidence="2" id="KW-1185">Reference proteome</keyword>
<organism evidence="1 2">
    <name type="scientific">Chelonia mydas</name>
    <name type="common">Green sea-turtle</name>
    <name type="synonym">Chelonia agassizi</name>
    <dbReference type="NCBI Taxonomy" id="8469"/>
    <lineage>
        <taxon>Eukaryota</taxon>
        <taxon>Metazoa</taxon>
        <taxon>Chordata</taxon>
        <taxon>Craniata</taxon>
        <taxon>Vertebrata</taxon>
        <taxon>Euteleostomi</taxon>
        <taxon>Archelosauria</taxon>
        <taxon>Testudinata</taxon>
        <taxon>Testudines</taxon>
        <taxon>Cryptodira</taxon>
        <taxon>Durocryptodira</taxon>
        <taxon>Americhelydia</taxon>
        <taxon>Chelonioidea</taxon>
        <taxon>Cheloniidae</taxon>
        <taxon>Chelonia</taxon>
    </lineage>
</organism>
<dbReference type="EMBL" id="KB539241">
    <property type="protein sequence ID" value="EMP32685.1"/>
    <property type="molecule type" value="Genomic_DNA"/>
</dbReference>
<accession>M7BAS9</accession>
<reference evidence="2" key="1">
    <citation type="journal article" date="2013" name="Nat. Genet.">
        <title>The draft genomes of soft-shell turtle and green sea turtle yield insights into the development and evolution of the turtle-specific body plan.</title>
        <authorList>
            <person name="Wang Z."/>
            <person name="Pascual-Anaya J."/>
            <person name="Zadissa A."/>
            <person name="Li W."/>
            <person name="Niimura Y."/>
            <person name="Huang Z."/>
            <person name="Li C."/>
            <person name="White S."/>
            <person name="Xiong Z."/>
            <person name="Fang D."/>
            <person name="Wang B."/>
            <person name="Ming Y."/>
            <person name="Chen Y."/>
            <person name="Zheng Y."/>
            <person name="Kuraku S."/>
            <person name="Pignatelli M."/>
            <person name="Herrero J."/>
            <person name="Beal K."/>
            <person name="Nozawa M."/>
            <person name="Li Q."/>
            <person name="Wang J."/>
            <person name="Zhang H."/>
            <person name="Yu L."/>
            <person name="Shigenobu S."/>
            <person name="Wang J."/>
            <person name="Liu J."/>
            <person name="Flicek P."/>
            <person name="Searle S."/>
            <person name="Wang J."/>
            <person name="Kuratani S."/>
            <person name="Yin Y."/>
            <person name="Aken B."/>
            <person name="Zhang G."/>
            <person name="Irie N."/>
        </authorList>
    </citation>
    <scope>NUCLEOTIDE SEQUENCE [LARGE SCALE GENOMIC DNA]</scope>
</reference>
<dbReference type="GO" id="GO:0099536">
    <property type="term" value="P:synaptic signaling"/>
    <property type="evidence" value="ECO:0007669"/>
    <property type="project" value="TreeGrafter"/>
</dbReference>
<dbReference type="Proteomes" id="UP000031443">
    <property type="component" value="Unassembled WGS sequence"/>
</dbReference>